<evidence type="ECO:0000259" key="2">
    <source>
        <dbReference type="Pfam" id="PF00899"/>
    </source>
</evidence>
<evidence type="ECO:0000313" key="5">
    <source>
        <dbReference type="WBParaSite" id="SBAD_0001250301-mRNA-1"/>
    </source>
</evidence>
<dbReference type="SUPFAM" id="SSF69572">
    <property type="entry name" value="Activating enzymes of the ubiquitin-like proteins"/>
    <property type="match status" value="1"/>
</dbReference>
<feature type="region of interest" description="Disordered" evidence="1">
    <location>
        <begin position="1"/>
        <end position="26"/>
    </location>
</feature>
<dbReference type="Pfam" id="PF00899">
    <property type="entry name" value="ThiF"/>
    <property type="match status" value="1"/>
</dbReference>
<dbReference type="AlphaFoldDB" id="A0A183J8A0"/>
<gene>
    <name evidence="3" type="ORF">SBAD_LOCUS12098</name>
</gene>
<reference evidence="5" key="1">
    <citation type="submission" date="2016-06" db="UniProtKB">
        <authorList>
            <consortium name="WormBaseParasite"/>
        </authorList>
    </citation>
    <scope>IDENTIFICATION</scope>
</reference>
<accession>A0A183J8A0</accession>
<evidence type="ECO:0000313" key="4">
    <source>
        <dbReference type="Proteomes" id="UP000270296"/>
    </source>
</evidence>
<keyword evidence="4" id="KW-1185">Reference proteome</keyword>
<dbReference type="Proteomes" id="UP000270296">
    <property type="component" value="Unassembled WGS sequence"/>
</dbReference>
<proteinExistence type="predicted"/>
<dbReference type="WBParaSite" id="SBAD_0001250301-mRNA-1">
    <property type="protein sequence ID" value="SBAD_0001250301-mRNA-1"/>
    <property type="gene ID" value="SBAD_0001250301"/>
</dbReference>
<reference evidence="3 4" key="2">
    <citation type="submission" date="2018-11" db="EMBL/GenBank/DDBJ databases">
        <authorList>
            <consortium name="Pathogen Informatics"/>
        </authorList>
    </citation>
    <scope>NUCLEOTIDE SEQUENCE [LARGE SCALE GENOMIC DNA]</scope>
</reference>
<dbReference type="OrthoDB" id="10252231at2759"/>
<feature type="domain" description="THIF-type NAD/FAD binding fold" evidence="2">
    <location>
        <begin position="31"/>
        <end position="91"/>
    </location>
</feature>
<organism evidence="5">
    <name type="scientific">Soboliphyme baturini</name>
    <dbReference type="NCBI Taxonomy" id="241478"/>
    <lineage>
        <taxon>Eukaryota</taxon>
        <taxon>Metazoa</taxon>
        <taxon>Ecdysozoa</taxon>
        <taxon>Nematoda</taxon>
        <taxon>Enoplea</taxon>
        <taxon>Dorylaimia</taxon>
        <taxon>Dioctophymatida</taxon>
        <taxon>Dioctophymatoidea</taxon>
        <taxon>Soboliphymatidae</taxon>
        <taxon>Soboliphyme</taxon>
    </lineage>
</organism>
<name>A0A183J8A0_9BILA</name>
<protein>
    <submittedName>
        <fullName evidence="5">ThiF domain-containing protein</fullName>
    </submittedName>
</protein>
<evidence type="ECO:0000313" key="3">
    <source>
        <dbReference type="EMBL" id="VDP45411.1"/>
    </source>
</evidence>
<dbReference type="InterPro" id="IPR035985">
    <property type="entry name" value="Ubiquitin-activating_enz"/>
</dbReference>
<evidence type="ECO:0000256" key="1">
    <source>
        <dbReference type="SAM" id="MobiDB-lite"/>
    </source>
</evidence>
<dbReference type="InterPro" id="IPR000594">
    <property type="entry name" value="ThiF_NAD_FAD-bd"/>
</dbReference>
<dbReference type="EMBL" id="UZAM01016975">
    <property type="protein sequence ID" value="VDP45411.1"/>
    <property type="molecule type" value="Genomic_DNA"/>
</dbReference>
<dbReference type="GO" id="GO:0008641">
    <property type="term" value="F:ubiquitin-like modifier activating enzyme activity"/>
    <property type="evidence" value="ECO:0007669"/>
    <property type="project" value="InterPro"/>
</dbReference>
<sequence length="103" mass="11141">MVHQSEDINGQLSTEESHIGDGDGGASFDPQLYVLGERAMRRLRMANVLISGLGGLGVEVAKNLILGGIRHVTVQDTKDTTWFDLSSQVVFIAMANTNSVILR</sequence>
<dbReference type="Gene3D" id="3.40.50.720">
    <property type="entry name" value="NAD(P)-binding Rossmann-like Domain"/>
    <property type="match status" value="1"/>
</dbReference>